<evidence type="ECO:0000256" key="1">
    <source>
        <dbReference type="SAM" id="MobiDB-lite"/>
    </source>
</evidence>
<accession>A0A5P1F7A9</accession>
<gene>
    <name evidence="2" type="ORF">A4U43_C04F33450</name>
</gene>
<reference evidence="3" key="1">
    <citation type="journal article" date="2017" name="Nat. Commun.">
        <title>The asparagus genome sheds light on the origin and evolution of a young Y chromosome.</title>
        <authorList>
            <person name="Harkess A."/>
            <person name="Zhou J."/>
            <person name="Xu C."/>
            <person name="Bowers J.E."/>
            <person name="Van der Hulst R."/>
            <person name="Ayyampalayam S."/>
            <person name="Mercati F."/>
            <person name="Riccardi P."/>
            <person name="McKain M.R."/>
            <person name="Kakrana A."/>
            <person name="Tang H."/>
            <person name="Ray J."/>
            <person name="Groenendijk J."/>
            <person name="Arikit S."/>
            <person name="Mathioni S.M."/>
            <person name="Nakano M."/>
            <person name="Shan H."/>
            <person name="Telgmann-Rauber A."/>
            <person name="Kanno A."/>
            <person name="Yue Z."/>
            <person name="Chen H."/>
            <person name="Li W."/>
            <person name="Chen Y."/>
            <person name="Xu X."/>
            <person name="Zhang Y."/>
            <person name="Luo S."/>
            <person name="Chen H."/>
            <person name="Gao J."/>
            <person name="Mao Z."/>
            <person name="Pires J.C."/>
            <person name="Luo M."/>
            <person name="Kudrna D."/>
            <person name="Wing R.A."/>
            <person name="Meyers B.C."/>
            <person name="Yi K."/>
            <person name="Kong H."/>
            <person name="Lavrijsen P."/>
            <person name="Sunseri F."/>
            <person name="Falavigna A."/>
            <person name="Ye Y."/>
            <person name="Leebens-Mack J.H."/>
            <person name="Chen G."/>
        </authorList>
    </citation>
    <scope>NUCLEOTIDE SEQUENCE [LARGE SCALE GENOMIC DNA]</scope>
    <source>
        <strain evidence="3">cv. DH0086</strain>
    </source>
</reference>
<feature type="region of interest" description="Disordered" evidence="1">
    <location>
        <begin position="1"/>
        <end position="34"/>
    </location>
</feature>
<feature type="compositionally biased region" description="Basic and acidic residues" evidence="1">
    <location>
        <begin position="1"/>
        <end position="10"/>
    </location>
</feature>
<evidence type="ECO:0000313" key="2">
    <source>
        <dbReference type="EMBL" id="ONK73613.1"/>
    </source>
</evidence>
<name>A0A5P1F7A9_ASPOF</name>
<organism evidence="2 3">
    <name type="scientific">Asparagus officinalis</name>
    <name type="common">Garden asparagus</name>
    <dbReference type="NCBI Taxonomy" id="4686"/>
    <lineage>
        <taxon>Eukaryota</taxon>
        <taxon>Viridiplantae</taxon>
        <taxon>Streptophyta</taxon>
        <taxon>Embryophyta</taxon>
        <taxon>Tracheophyta</taxon>
        <taxon>Spermatophyta</taxon>
        <taxon>Magnoliopsida</taxon>
        <taxon>Liliopsida</taxon>
        <taxon>Asparagales</taxon>
        <taxon>Asparagaceae</taxon>
        <taxon>Asparagoideae</taxon>
        <taxon>Asparagus</taxon>
    </lineage>
</organism>
<sequence>MAARQEERAVEGGPRALRPDEQEGNVGTEWRADDSRCGSEWTRKRREGLGSGAAEVRRAAEERRELRGLESFDQSSRLDLYEEITLTLQLPACGLKSNLKSPTTVISE</sequence>
<evidence type="ECO:0000313" key="3">
    <source>
        <dbReference type="Proteomes" id="UP000243459"/>
    </source>
</evidence>
<dbReference type="Gramene" id="ONK73613">
    <property type="protein sequence ID" value="ONK73613"/>
    <property type="gene ID" value="A4U43_C04F33450"/>
</dbReference>
<protein>
    <submittedName>
        <fullName evidence="2">Uncharacterized protein</fullName>
    </submittedName>
</protein>
<dbReference type="Proteomes" id="UP000243459">
    <property type="component" value="Chromosome 4"/>
</dbReference>
<proteinExistence type="predicted"/>
<dbReference type="AlphaFoldDB" id="A0A5P1F7A9"/>
<dbReference type="EMBL" id="CM007384">
    <property type="protein sequence ID" value="ONK73613.1"/>
    <property type="molecule type" value="Genomic_DNA"/>
</dbReference>
<keyword evidence="3" id="KW-1185">Reference proteome</keyword>